<evidence type="ECO:0000256" key="1">
    <source>
        <dbReference type="SAM" id="Phobius"/>
    </source>
</evidence>
<evidence type="ECO:0000313" key="3">
    <source>
        <dbReference type="Proteomes" id="UP000481033"/>
    </source>
</evidence>
<feature type="transmembrane region" description="Helical" evidence="1">
    <location>
        <begin position="152"/>
        <end position="173"/>
    </location>
</feature>
<organism evidence="2 3">
    <name type="scientific">Adonisia turfae CCMR0081</name>
    <dbReference type="NCBI Taxonomy" id="2292702"/>
    <lineage>
        <taxon>Bacteria</taxon>
        <taxon>Bacillati</taxon>
        <taxon>Cyanobacteriota</taxon>
        <taxon>Adonisia</taxon>
        <taxon>Adonisia turfae</taxon>
    </lineage>
</organism>
<gene>
    <name evidence="2" type="ORF">DXZ20_29890</name>
</gene>
<reference evidence="2 3" key="1">
    <citation type="journal article" date="2020" name="Microb. Ecol.">
        <title>Ecogenomics of the Marine Benthic Filamentous Cyanobacterium Adonisia.</title>
        <authorList>
            <person name="Walter J.M."/>
            <person name="Coutinho F.H."/>
            <person name="Leomil L."/>
            <person name="Hargreaves P.I."/>
            <person name="Campeao M.E."/>
            <person name="Vieira V.V."/>
            <person name="Silva B.S."/>
            <person name="Fistarol G.O."/>
            <person name="Salomon P.S."/>
            <person name="Sawabe T."/>
            <person name="Mino S."/>
            <person name="Hosokawa M."/>
            <person name="Miyashita H."/>
            <person name="Maruyama F."/>
            <person name="van Verk M.C."/>
            <person name="Dutilh B.E."/>
            <person name="Thompson C.C."/>
            <person name="Thompson F.L."/>
        </authorList>
    </citation>
    <scope>NUCLEOTIDE SEQUENCE [LARGE SCALE GENOMIC DNA]</scope>
    <source>
        <strain evidence="2 3">CCMR0081</strain>
    </source>
</reference>
<dbReference type="Proteomes" id="UP000481033">
    <property type="component" value="Unassembled WGS sequence"/>
</dbReference>
<keyword evidence="1" id="KW-0812">Transmembrane</keyword>
<dbReference type="EMBL" id="QXHD01000004">
    <property type="protein sequence ID" value="NEZ59780.1"/>
    <property type="molecule type" value="Genomic_DNA"/>
</dbReference>
<sequence>MSSADKPIDRFRISPLIKVTLLSFYVALLLPLPFLAQATDAPVGPGLLVVLALVGALFLGAGLSEQVQTSDEGIALVSPLPWRGWFLQWSEIKALKPRSTGQNGTVYYFITAAADRAYLLPMRVVGFARLVRTVEAKTGIDTQDVTPLAQPWMYLFLLVMTVFLLLMDAWAVWTATHGGVV</sequence>
<accession>A0A6M0RV67</accession>
<keyword evidence="1" id="KW-0472">Membrane</keyword>
<comment type="caution">
    <text evidence="2">The sequence shown here is derived from an EMBL/GenBank/DDBJ whole genome shotgun (WGS) entry which is preliminary data.</text>
</comment>
<dbReference type="AlphaFoldDB" id="A0A6M0RV67"/>
<protein>
    <submittedName>
        <fullName evidence="2">Uncharacterized protein</fullName>
    </submittedName>
</protein>
<feature type="transmembrane region" description="Helical" evidence="1">
    <location>
        <begin position="48"/>
        <end position="64"/>
    </location>
</feature>
<dbReference type="RefSeq" id="WP_163703657.1">
    <property type="nucleotide sequence ID" value="NZ_QXHD01000004.1"/>
</dbReference>
<name>A0A6M0RV67_9CYAN</name>
<evidence type="ECO:0000313" key="2">
    <source>
        <dbReference type="EMBL" id="NEZ59780.1"/>
    </source>
</evidence>
<proteinExistence type="predicted"/>
<keyword evidence="3" id="KW-1185">Reference proteome</keyword>
<keyword evidence="1" id="KW-1133">Transmembrane helix</keyword>